<keyword evidence="3" id="KW-1185">Reference proteome</keyword>
<dbReference type="KEGG" id="sgrg:L0C25_15270"/>
<protein>
    <submittedName>
        <fullName evidence="2">DUF6350 family protein</fullName>
    </submittedName>
</protein>
<feature type="transmembrane region" description="Helical" evidence="1">
    <location>
        <begin position="116"/>
        <end position="138"/>
    </location>
</feature>
<feature type="transmembrane region" description="Helical" evidence="1">
    <location>
        <begin position="150"/>
        <end position="167"/>
    </location>
</feature>
<dbReference type="Pfam" id="PF19877">
    <property type="entry name" value="DUF6350"/>
    <property type="match status" value="1"/>
</dbReference>
<feature type="transmembrane region" description="Helical" evidence="1">
    <location>
        <begin position="74"/>
        <end position="104"/>
    </location>
</feature>
<accession>A0AA46YJS5</accession>
<evidence type="ECO:0000256" key="1">
    <source>
        <dbReference type="SAM" id="Phobius"/>
    </source>
</evidence>
<feature type="transmembrane region" description="Helical" evidence="1">
    <location>
        <begin position="294"/>
        <end position="317"/>
    </location>
</feature>
<feature type="transmembrane region" description="Helical" evidence="1">
    <location>
        <begin position="28"/>
        <end position="53"/>
    </location>
</feature>
<feature type="transmembrane region" description="Helical" evidence="1">
    <location>
        <begin position="329"/>
        <end position="353"/>
    </location>
</feature>
<evidence type="ECO:0000313" key="3">
    <source>
        <dbReference type="Proteomes" id="UP001164390"/>
    </source>
</evidence>
<proteinExistence type="predicted"/>
<feature type="transmembrane region" description="Helical" evidence="1">
    <location>
        <begin position="359"/>
        <end position="383"/>
    </location>
</feature>
<keyword evidence="1" id="KW-0472">Membrane</keyword>
<organism evidence="2 3">
    <name type="scientific">Solicola gregarius</name>
    <dbReference type="NCBI Taxonomy" id="2908642"/>
    <lineage>
        <taxon>Bacteria</taxon>
        <taxon>Bacillati</taxon>
        <taxon>Actinomycetota</taxon>
        <taxon>Actinomycetes</taxon>
        <taxon>Propionibacteriales</taxon>
        <taxon>Nocardioidaceae</taxon>
        <taxon>Solicola</taxon>
    </lineage>
</organism>
<dbReference type="AlphaFoldDB" id="A0AA46YJS5"/>
<dbReference type="RefSeq" id="WP_271632541.1">
    <property type="nucleotide sequence ID" value="NZ_CP094970.1"/>
</dbReference>
<keyword evidence="1" id="KW-1133">Transmembrane helix</keyword>
<keyword evidence="1" id="KW-0812">Transmembrane</keyword>
<evidence type="ECO:0000313" key="2">
    <source>
        <dbReference type="EMBL" id="UYM03899.1"/>
    </source>
</evidence>
<gene>
    <name evidence="2" type="ORF">L0C25_15270</name>
</gene>
<feature type="transmembrane region" description="Helical" evidence="1">
    <location>
        <begin position="229"/>
        <end position="254"/>
    </location>
</feature>
<reference evidence="2" key="1">
    <citation type="submission" date="2022-01" db="EMBL/GenBank/DDBJ databases">
        <title>Nocardioidaceae gen. sp. A5X3R13.</title>
        <authorList>
            <person name="Lopez Marin M.A."/>
            <person name="Uhlik O."/>
        </authorList>
    </citation>
    <scope>NUCLEOTIDE SEQUENCE</scope>
    <source>
        <strain evidence="2">A5X3R13</strain>
    </source>
</reference>
<feature type="transmembrane region" description="Helical" evidence="1">
    <location>
        <begin position="187"/>
        <end position="208"/>
    </location>
</feature>
<sequence length="391" mass="38272">MTTVRERAEAAAALAPEVPRRPPVLSGVLAAGAVQLGGVVLCVGLAVVVWLASGAGSISAAMQIGAGFWLAGHGSAVSVGGIAITVVPLGVPLLAGVAVAYAAYRLGPESITQREVGTLMLSAAATYGLALAVTALVASSPSASFSAVRAGLGGFALAGLSAFVGAMCVDGRLREVWESAPGFVRGVVLGAGSACGALFGAAVVLLAYRLIVGFGEVHDSFSRLAPGTIGGAAIVLVCVLLLPNLLLLAVSVLLGPGFAFGTDTSVTVVDVRLGELPIFPVTAALPDSGTPPGWVAALMVVPLLAGLVGGVVAGRAFDDASIYDAMVRGATAGGAAGLLVGLVVMCAGGAVGPGRMADVGAAMWCMPVAVVALTVGGALGGALGHYREQRS</sequence>
<dbReference type="Proteomes" id="UP001164390">
    <property type="component" value="Chromosome"/>
</dbReference>
<name>A0AA46YJS5_9ACTN</name>
<dbReference type="InterPro" id="IPR045931">
    <property type="entry name" value="DUF6350"/>
</dbReference>
<dbReference type="EMBL" id="CP094970">
    <property type="protein sequence ID" value="UYM03899.1"/>
    <property type="molecule type" value="Genomic_DNA"/>
</dbReference>